<evidence type="ECO:0000259" key="2">
    <source>
        <dbReference type="PROSITE" id="PS50042"/>
    </source>
</evidence>
<feature type="compositionally biased region" description="Low complexity" evidence="1">
    <location>
        <begin position="296"/>
        <end position="305"/>
    </location>
</feature>
<feature type="region of interest" description="Disordered" evidence="1">
    <location>
        <begin position="411"/>
        <end position="442"/>
    </location>
</feature>
<evidence type="ECO:0000313" key="4">
    <source>
        <dbReference type="Proteomes" id="UP000664859"/>
    </source>
</evidence>
<dbReference type="SUPFAM" id="SSF52091">
    <property type="entry name" value="SpoIIaa-like"/>
    <property type="match status" value="1"/>
</dbReference>
<dbReference type="Proteomes" id="UP000664859">
    <property type="component" value="Unassembled WGS sequence"/>
</dbReference>
<reference evidence="3" key="1">
    <citation type="submission" date="2021-02" db="EMBL/GenBank/DDBJ databases">
        <title>First Annotated Genome of the Yellow-green Alga Tribonema minus.</title>
        <authorList>
            <person name="Mahan K.M."/>
        </authorList>
    </citation>
    <scope>NUCLEOTIDE SEQUENCE</scope>
    <source>
        <strain evidence="3">UTEX B ZZ1240</strain>
    </source>
</reference>
<feature type="region of interest" description="Disordered" evidence="1">
    <location>
        <begin position="197"/>
        <end position="239"/>
    </location>
</feature>
<keyword evidence="4" id="KW-1185">Reference proteome</keyword>
<dbReference type="CDD" id="cd00038">
    <property type="entry name" value="CAP_ED"/>
    <property type="match status" value="1"/>
</dbReference>
<name>A0A835ZNF9_9STRA</name>
<dbReference type="InterPro" id="IPR014710">
    <property type="entry name" value="RmlC-like_jellyroll"/>
</dbReference>
<gene>
    <name evidence="3" type="ORF">JKP88DRAFT_352139</name>
</gene>
<organism evidence="3 4">
    <name type="scientific">Tribonema minus</name>
    <dbReference type="NCBI Taxonomy" id="303371"/>
    <lineage>
        <taxon>Eukaryota</taxon>
        <taxon>Sar</taxon>
        <taxon>Stramenopiles</taxon>
        <taxon>Ochrophyta</taxon>
        <taxon>PX clade</taxon>
        <taxon>Xanthophyceae</taxon>
        <taxon>Tribonematales</taxon>
        <taxon>Tribonemataceae</taxon>
        <taxon>Tribonema</taxon>
    </lineage>
</organism>
<dbReference type="AlphaFoldDB" id="A0A835ZNF9"/>
<dbReference type="PANTHER" id="PTHR43310:SF2">
    <property type="entry name" value="SLC26A_SULP TRANSPORTER DOMAIN-CONTAINING PROTEIN"/>
    <property type="match status" value="1"/>
</dbReference>
<evidence type="ECO:0000313" key="3">
    <source>
        <dbReference type="EMBL" id="KAG5191778.1"/>
    </source>
</evidence>
<feature type="domain" description="Cyclic nucleotide-binding" evidence="2">
    <location>
        <begin position="557"/>
        <end position="658"/>
    </location>
</feature>
<dbReference type="PANTHER" id="PTHR43310">
    <property type="entry name" value="SULFATE TRANSPORTER YBAR-RELATED"/>
    <property type="match status" value="1"/>
</dbReference>
<dbReference type="Gene3D" id="2.60.120.10">
    <property type="entry name" value="Jelly Rolls"/>
    <property type="match status" value="1"/>
</dbReference>
<feature type="compositionally biased region" description="Low complexity" evidence="1">
    <location>
        <begin position="142"/>
        <end position="153"/>
    </location>
</feature>
<dbReference type="SUPFAM" id="SSF51206">
    <property type="entry name" value="cAMP-binding domain-like"/>
    <property type="match status" value="1"/>
</dbReference>
<sequence>MREREFTRARVRPGGRLGLAAARALLLRQTATWLLGDVRAAYLGCNSAQLSRSDSSLQPAHARTVLVLSLRGYCFFGTAIRLLEKVKTHLERANAAAAAAAVGGGGGGYHSHHHATHHNHHLFFEGAAPPMSITMNGGTITPPAGASSPLGSPHRASIANGFSVVFNRGGPLSLSPQNSAALRRAAAGAAAAAAAAHRRRRGSSGGSSAGSSYGDLSAAASPVAADGSGGGMWSDHDVARARGGSSGAAPLLTGAAARLSSSTAAAAAASPGSVHTVYGTARTPRDDAAAPLPTLRRSSSARSAAAGGGGGGGARYVVLDMREVPGVDATAARVCFLMLKQLLHASGVTPVFAAVSGCDAVLSVRKPVRNLLTAHKVIDSGDAVFDTLDAALEWCEERLLQAAVRRVFDASGQAAAPPPQPPRSAPLPLPPPLQPPPPPDAAAAAAAAALSLSPEESLMLRDVEYYSHAVAMRASNASERGSLGAVSSSVGGGGGGGIGGRLAQHETDAAAAAAAVAPVMGGEVPGSLCAILEDYLEVDQPQERARNRELLQRCMQYFREEVIPKDTELFNEADGSTKLRFIKAGAVELQMVTLNSDDTAAAGAAARGELHRHRLMKVSAGGTFGEVGFFLRRAQPFRAIALERCIVFTLSRPAMDRMQRESPELCVLVQKAVLKSLCLEASFSIEAQHFAPF</sequence>
<protein>
    <recommendedName>
        <fullName evidence="2">Cyclic nucleotide-binding domain-containing protein</fullName>
    </recommendedName>
</protein>
<feature type="compositionally biased region" description="Low complexity" evidence="1">
    <location>
        <begin position="209"/>
        <end position="221"/>
    </location>
</feature>
<feature type="region of interest" description="Disordered" evidence="1">
    <location>
        <begin position="273"/>
        <end position="311"/>
    </location>
</feature>
<comment type="caution">
    <text evidence="3">The sequence shown here is derived from an EMBL/GenBank/DDBJ whole genome shotgun (WGS) entry which is preliminary data.</text>
</comment>
<feature type="region of interest" description="Disordered" evidence="1">
    <location>
        <begin position="134"/>
        <end position="153"/>
    </location>
</feature>
<dbReference type="InterPro" id="IPR036513">
    <property type="entry name" value="STAS_dom_sf"/>
</dbReference>
<feature type="compositionally biased region" description="Pro residues" evidence="1">
    <location>
        <begin position="416"/>
        <end position="440"/>
    </location>
</feature>
<dbReference type="InterPro" id="IPR018490">
    <property type="entry name" value="cNMP-bd_dom_sf"/>
</dbReference>
<dbReference type="OrthoDB" id="91566at2759"/>
<dbReference type="InterPro" id="IPR052706">
    <property type="entry name" value="Membrane-Transporter-like"/>
</dbReference>
<dbReference type="EMBL" id="JAFCMP010000014">
    <property type="protein sequence ID" value="KAG5191778.1"/>
    <property type="molecule type" value="Genomic_DNA"/>
</dbReference>
<dbReference type="InterPro" id="IPR000595">
    <property type="entry name" value="cNMP-bd_dom"/>
</dbReference>
<proteinExistence type="predicted"/>
<accession>A0A835ZNF9</accession>
<dbReference type="Gene3D" id="3.30.750.24">
    <property type="entry name" value="STAS domain"/>
    <property type="match status" value="1"/>
</dbReference>
<dbReference type="PROSITE" id="PS50042">
    <property type="entry name" value="CNMP_BINDING_3"/>
    <property type="match status" value="1"/>
</dbReference>
<evidence type="ECO:0000256" key="1">
    <source>
        <dbReference type="SAM" id="MobiDB-lite"/>
    </source>
</evidence>